<gene>
    <name evidence="11" type="ORF">D7Z96_02880</name>
</gene>
<feature type="transmembrane region" description="Helical" evidence="9">
    <location>
        <begin position="41"/>
        <end position="68"/>
    </location>
</feature>
<reference evidence="12" key="2">
    <citation type="submission" date="2018-10" db="EMBL/GenBank/DDBJ databases">
        <authorList>
            <person name="Wang Y."/>
            <person name="Wang J."/>
            <person name="Yang X."/>
            <person name="Wang Z."/>
            <person name="Huang Y."/>
        </authorList>
    </citation>
    <scope>NUCLEOTIDE SEQUENCE [LARGE SCALE GENOMIC DNA]</scope>
    <source>
        <strain evidence="12">J015</strain>
    </source>
</reference>
<reference evidence="11 12" key="1">
    <citation type="submission" date="2018-10" db="EMBL/GenBank/DDBJ databases">
        <title>Genome-guide identification and characterization of bacteria that degrade polycyclic aromatic hydrocarbons and resist hexavalent chromium simultaneously.</title>
        <authorList>
            <person name="Feng H."/>
        </authorList>
    </citation>
    <scope>NUCLEOTIDE SEQUENCE [LARGE SCALE GENOMIC DNA]</scope>
    <source>
        <strain evidence="11 12">J015</strain>
    </source>
</reference>
<name>A0A3B0G3X6_PSEPS</name>
<dbReference type="Pfam" id="PF01061">
    <property type="entry name" value="ABC2_membrane"/>
    <property type="match status" value="1"/>
</dbReference>
<comment type="subcellular location">
    <subcellularLocation>
        <location evidence="1">Cell inner membrane</location>
        <topology evidence="1">Multi-pass membrane protein</topology>
    </subcellularLocation>
    <subcellularLocation>
        <location evidence="9">Cell membrane</location>
        <topology evidence="9">Multi-pass membrane protein</topology>
    </subcellularLocation>
</comment>
<evidence type="ECO:0000256" key="4">
    <source>
        <dbReference type="ARBA" id="ARBA00022475"/>
    </source>
</evidence>
<evidence type="ECO:0000256" key="2">
    <source>
        <dbReference type="ARBA" id="ARBA00007783"/>
    </source>
</evidence>
<accession>A0A3B0G3X6</accession>
<keyword evidence="5" id="KW-0997">Cell inner membrane</keyword>
<keyword evidence="3 9" id="KW-0813">Transport</keyword>
<dbReference type="AlphaFoldDB" id="A0A3B0G3X6"/>
<feature type="transmembrane region" description="Helical" evidence="9">
    <location>
        <begin position="115"/>
        <end position="144"/>
    </location>
</feature>
<evidence type="ECO:0000256" key="3">
    <source>
        <dbReference type="ARBA" id="ARBA00022448"/>
    </source>
</evidence>
<comment type="caution">
    <text evidence="11">The sequence shown here is derived from an EMBL/GenBank/DDBJ whole genome shotgun (WGS) entry which is preliminary data.</text>
</comment>
<protein>
    <recommendedName>
        <fullName evidence="9">Transport permease protein</fullName>
    </recommendedName>
</protein>
<evidence type="ECO:0000256" key="7">
    <source>
        <dbReference type="ARBA" id="ARBA00022989"/>
    </source>
</evidence>
<dbReference type="GO" id="GO:0015920">
    <property type="term" value="P:lipopolysaccharide transport"/>
    <property type="evidence" value="ECO:0007669"/>
    <property type="project" value="TreeGrafter"/>
</dbReference>
<evidence type="ECO:0000313" key="12">
    <source>
        <dbReference type="Proteomes" id="UP000273159"/>
    </source>
</evidence>
<dbReference type="PANTHER" id="PTHR30413:SF8">
    <property type="entry name" value="TRANSPORT PERMEASE PROTEIN"/>
    <property type="match status" value="1"/>
</dbReference>
<organism evidence="11 12">
    <name type="scientific">Pseudarthrobacter phenanthrenivorans</name>
    <name type="common">Arthrobacter phenanthrenivorans</name>
    <dbReference type="NCBI Taxonomy" id="361575"/>
    <lineage>
        <taxon>Bacteria</taxon>
        <taxon>Bacillati</taxon>
        <taxon>Actinomycetota</taxon>
        <taxon>Actinomycetes</taxon>
        <taxon>Micrococcales</taxon>
        <taxon>Micrococcaceae</taxon>
        <taxon>Pseudarthrobacter</taxon>
    </lineage>
</organism>
<evidence type="ECO:0000313" key="11">
    <source>
        <dbReference type="EMBL" id="RKO26738.1"/>
    </source>
</evidence>
<feature type="transmembrane region" description="Helical" evidence="9">
    <location>
        <begin position="150"/>
        <end position="173"/>
    </location>
</feature>
<evidence type="ECO:0000256" key="1">
    <source>
        <dbReference type="ARBA" id="ARBA00004429"/>
    </source>
</evidence>
<dbReference type="InterPro" id="IPR013525">
    <property type="entry name" value="ABC2_TM"/>
</dbReference>
<feature type="transmembrane region" description="Helical" evidence="9">
    <location>
        <begin position="74"/>
        <end position="95"/>
    </location>
</feature>
<comment type="similarity">
    <text evidence="2 9">Belongs to the ABC-2 integral membrane protein family.</text>
</comment>
<keyword evidence="7 9" id="KW-1133">Transmembrane helix</keyword>
<evidence type="ECO:0000256" key="6">
    <source>
        <dbReference type="ARBA" id="ARBA00022692"/>
    </source>
</evidence>
<dbReference type="RefSeq" id="WP_120691476.1">
    <property type="nucleotide sequence ID" value="NZ_RBNH01000002.1"/>
</dbReference>
<feature type="transmembrane region" description="Helical" evidence="9">
    <location>
        <begin position="257"/>
        <end position="277"/>
    </location>
</feature>
<evidence type="ECO:0000256" key="8">
    <source>
        <dbReference type="ARBA" id="ARBA00023136"/>
    </source>
</evidence>
<keyword evidence="8 9" id="KW-0472">Membrane</keyword>
<evidence type="ECO:0000256" key="9">
    <source>
        <dbReference type="RuleBase" id="RU361157"/>
    </source>
</evidence>
<dbReference type="GO" id="GO:0140359">
    <property type="term" value="F:ABC-type transporter activity"/>
    <property type="evidence" value="ECO:0007669"/>
    <property type="project" value="InterPro"/>
</dbReference>
<dbReference type="InterPro" id="IPR047817">
    <property type="entry name" value="ABC2_TM_bact-type"/>
</dbReference>
<proteinExistence type="inferred from homology"/>
<feature type="transmembrane region" description="Helical" evidence="9">
    <location>
        <begin position="216"/>
        <end position="236"/>
    </location>
</feature>
<dbReference type="EMBL" id="RBNH01000002">
    <property type="protein sequence ID" value="RKO26738.1"/>
    <property type="molecule type" value="Genomic_DNA"/>
</dbReference>
<dbReference type="PANTHER" id="PTHR30413">
    <property type="entry name" value="INNER MEMBRANE TRANSPORT PERMEASE"/>
    <property type="match status" value="1"/>
</dbReference>
<dbReference type="PROSITE" id="PS51012">
    <property type="entry name" value="ABC_TM2"/>
    <property type="match status" value="1"/>
</dbReference>
<keyword evidence="4 9" id="KW-1003">Cell membrane</keyword>
<evidence type="ECO:0000259" key="10">
    <source>
        <dbReference type="PROSITE" id="PS51012"/>
    </source>
</evidence>
<feature type="transmembrane region" description="Helical" evidence="9">
    <location>
        <begin position="185"/>
        <end position="204"/>
    </location>
</feature>
<feature type="domain" description="ABC transmembrane type-2" evidence="10">
    <location>
        <begin position="42"/>
        <end position="280"/>
    </location>
</feature>
<dbReference type="GO" id="GO:0005886">
    <property type="term" value="C:plasma membrane"/>
    <property type="evidence" value="ECO:0007669"/>
    <property type="project" value="UniProtKB-SubCell"/>
</dbReference>
<evidence type="ECO:0000256" key="5">
    <source>
        <dbReference type="ARBA" id="ARBA00022519"/>
    </source>
</evidence>
<sequence>MTAELLAAPDKGGGLLDVFRRRELLKLIVRKELKVRYRGSVLGLLWSYVKPGVQFAVFYFALGVFLGLNKQPNFVIYMFSGIILVNYFSEAFSNATRSVVANGALVKKIFLPRELFPVASVWVAVVHFLPQFMILLVACFFFGWTPSLVQLAGAVGAFVIVTMLSLGLGLLFAAANVMFRDSENIVDLMLMMATWFSPVLYAWYMVRDTLGETFYFFYQLNPMTIAVELFHFAFWAPTESVRGSLEGNRMPENLISLWLPVGLLIAVVILAIGQTVFRRLEGRFAQEL</sequence>
<keyword evidence="6 9" id="KW-0812">Transmembrane</keyword>
<dbReference type="Proteomes" id="UP000273159">
    <property type="component" value="Unassembled WGS sequence"/>
</dbReference>